<dbReference type="AlphaFoldDB" id="A0A1I8AGW7"/>
<proteinExistence type="predicted"/>
<reference evidence="2" key="1">
    <citation type="submission" date="2016-11" db="UniProtKB">
        <authorList>
            <consortium name="WormBaseParasite"/>
        </authorList>
    </citation>
    <scope>IDENTIFICATION</scope>
</reference>
<dbReference type="Proteomes" id="UP000095287">
    <property type="component" value="Unplaced"/>
</dbReference>
<evidence type="ECO:0000313" key="1">
    <source>
        <dbReference type="Proteomes" id="UP000095287"/>
    </source>
</evidence>
<accession>A0A1I8AGW7</accession>
<organism evidence="1 2">
    <name type="scientific">Steinernema glaseri</name>
    <dbReference type="NCBI Taxonomy" id="37863"/>
    <lineage>
        <taxon>Eukaryota</taxon>
        <taxon>Metazoa</taxon>
        <taxon>Ecdysozoa</taxon>
        <taxon>Nematoda</taxon>
        <taxon>Chromadorea</taxon>
        <taxon>Rhabditida</taxon>
        <taxon>Tylenchina</taxon>
        <taxon>Panagrolaimomorpha</taxon>
        <taxon>Strongyloidoidea</taxon>
        <taxon>Steinernematidae</taxon>
        <taxon>Steinernema</taxon>
    </lineage>
</organism>
<protein>
    <submittedName>
        <fullName evidence="2">Uncharacterized protein</fullName>
    </submittedName>
</protein>
<evidence type="ECO:0000313" key="2">
    <source>
        <dbReference type="WBParaSite" id="L893_g5652.t1"/>
    </source>
</evidence>
<dbReference type="WBParaSite" id="L893_g5652.t1">
    <property type="protein sequence ID" value="L893_g5652.t1"/>
    <property type="gene ID" value="L893_g5652"/>
</dbReference>
<name>A0A1I8AGW7_9BILA</name>
<keyword evidence="1" id="KW-1185">Reference proteome</keyword>
<sequence>MRHARKDCLRFKRFVVPWPPPCAEVGRPALWTGNLLSRFPPDFADAAPAVTHASAILVFRAAPGALGSATAASTSSAPSDSGGPACSCCIFGESLHTKFCSQRIERIHKGTYLI</sequence>